<comment type="function">
    <text evidence="1 7">Required for growth under high-pressure and low-temperature conditions.</text>
</comment>
<dbReference type="Proteomes" id="UP000799302">
    <property type="component" value="Unassembled WGS sequence"/>
</dbReference>
<evidence type="ECO:0000313" key="8">
    <source>
        <dbReference type="EMBL" id="KAF2674903.1"/>
    </source>
</evidence>
<comment type="subcellular location">
    <subcellularLocation>
        <location evidence="7">Membrane</location>
        <topology evidence="7">Multi-pass membrane protein</topology>
    </subcellularLocation>
</comment>
<evidence type="ECO:0000256" key="2">
    <source>
        <dbReference type="ARBA" id="ARBA00005550"/>
    </source>
</evidence>
<name>A0A6A6UTU4_9PEZI</name>
<evidence type="ECO:0000256" key="7">
    <source>
        <dbReference type="RuleBase" id="RU367100"/>
    </source>
</evidence>
<accession>A0A6A6UTU4</accession>
<dbReference type="PANTHER" id="PTHR40021">
    <property type="entry name" value="DEFECT AT LOW TEMPERATURE PROTEIN 1"/>
    <property type="match status" value="1"/>
</dbReference>
<keyword evidence="6 7" id="KW-0472">Membrane</keyword>
<dbReference type="AlphaFoldDB" id="A0A6A6UTU4"/>
<sequence>MARSIQIPYFKLWYSTAFIICFLLALILTIVSPADLVYQSAKNSTLRDVISVAAVYVATAILCFFIWASRIYTNRAILRDIPKTYVPIDAGEIPKKVRKMIERQWQRSAMVAWDSRPRDVSQEVSAELAEEDGELEGRRRLFHRKISDKGSKVIPARTARRAWGHITHPGWSSPAVALGEGQSIEYWTVLIELPHLLEAKAVSLAPADPTFPVDSSSIDNSESQPDPRAVSLLQRPAGMGLRDYLSHLSSLGVIEPPERPSEAANFLEQYEYARYGTKALTEQQFQQLTSAFAKLLTSMVSNPAQINTVLEESDLESLDNMSDFMRSAYGDTAPSVADEASTESEVQGSVRHYALASTSPSEISLGSVIITSIND</sequence>
<evidence type="ECO:0000256" key="6">
    <source>
        <dbReference type="ARBA" id="ARBA00023136"/>
    </source>
</evidence>
<evidence type="ECO:0000313" key="9">
    <source>
        <dbReference type="Proteomes" id="UP000799302"/>
    </source>
</evidence>
<evidence type="ECO:0000256" key="4">
    <source>
        <dbReference type="ARBA" id="ARBA00022692"/>
    </source>
</evidence>
<reference evidence="8" key="1">
    <citation type="journal article" date="2020" name="Stud. Mycol.">
        <title>101 Dothideomycetes genomes: a test case for predicting lifestyles and emergence of pathogens.</title>
        <authorList>
            <person name="Haridas S."/>
            <person name="Albert R."/>
            <person name="Binder M."/>
            <person name="Bloem J."/>
            <person name="Labutti K."/>
            <person name="Salamov A."/>
            <person name="Andreopoulos B."/>
            <person name="Baker S."/>
            <person name="Barry K."/>
            <person name="Bills G."/>
            <person name="Bluhm B."/>
            <person name="Cannon C."/>
            <person name="Castanera R."/>
            <person name="Culley D."/>
            <person name="Daum C."/>
            <person name="Ezra D."/>
            <person name="Gonzalez J."/>
            <person name="Henrissat B."/>
            <person name="Kuo A."/>
            <person name="Liang C."/>
            <person name="Lipzen A."/>
            <person name="Lutzoni F."/>
            <person name="Magnuson J."/>
            <person name="Mondo S."/>
            <person name="Nolan M."/>
            <person name="Ohm R."/>
            <person name="Pangilinan J."/>
            <person name="Park H.-J."/>
            <person name="Ramirez L."/>
            <person name="Alfaro M."/>
            <person name="Sun H."/>
            <person name="Tritt A."/>
            <person name="Yoshinaga Y."/>
            <person name="Zwiers L.-H."/>
            <person name="Turgeon B."/>
            <person name="Goodwin S."/>
            <person name="Spatafora J."/>
            <person name="Crous P."/>
            <person name="Grigoriev I."/>
        </authorList>
    </citation>
    <scope>NUCLEOTIDE SEQUENCE</scope>
    <source>
        <strain evidence="8">CBS 115976</strain>
    </source>
</reference>
<keyword evidence="4 7" id="KW-0812">Transmembrane</keyword>
<evidence type="ECO:0000256" key="5">
    <source>
        <dbReference type="ARBA" id="ARBA00022989"/>
    </source>
</evidence>
<proteinExistence type="inferred from homology"/>
<feature type="transmembrane region" description="Helical" evidence="7">
    <location>
        <begin position="12"/>
        <end position="30"/>
    </location>
</feature>
<dbReference type="InterPro" id="IPR038869">
    <property type="entry name" value="DLT1"/>
</dbReference>
<keyword evidence="5 7" id="KW-1133">Transmembrane helix</keyword>
<evidence type="ECO:0000256" key="3">
    <source>
        <dbReference type="ARBA" id="ARBA00021353"/>
    </source>
</evidence>
<dbReference type="GO" id="GO:0016020">
    <property type="term" value="C:membrane"/>
    <property type="evidence" value="ECO:0007669"/>
    <property type="project" value="UniProtKB-SubCell"/>
</dbReference>
<protein>
    <recommendedName>
        <fullName evidence="3 7">Defect at low temperature protein 1</fullName>
    </recommendedName>
</protein>
<keyword evidence="9" id="KW-1185">Reference proteome</keyword>
<comment type="similarity">
    <text evidence="2 7">Belongs to the DLT1 family.</text>
</comment>
<dbReference type="OrthoDB" id="4096362at2759"/>
<dbReference type="EMBL" id="MU004230">
    <property type="protein sequence ID" value="KAF2674903.1"/>
    <property type="molecule type" value="Genomic_DNA"/>
</dbReference>
<feature type="transmembrane region" description="Helical" evidence="7">
    <location>
        <begin position="50"/>
        <end position="69"/>
    </location>
</feature>
<evidence type="ECO:0000256" key="1">
    <source>
        <dbReference type="ARBA" id="ARBA00002489"/>
    </source>
</evidence>
<dbReference type="PANTHER" id="PTHR40021:SF1">
    <property type="entry name" value="DEFECT AT LOW TEMPERATURE PROTEIN 1"/>
    <property type="match status" value="1"/>
</dbReference>
<organism evidence="8 9">
    <name type="scientific">Microthyrium microscopicum</name>
    <dbReference type="NCBI Taxonomy" id="703497"/>
    <lineage>
        <taxon>Eukaryota</taxon>
        <taxon>Fungi</taxon>
        <taxon>Dikarya</taxon>
        <taxon>Ascomycota</taxon>
        <taxon>Pezizomycotina</taxon>
        <taxon>Dothideomycetes</taxon>
        <taxon>Dothideomycetes incertae sedis</taxon>
        <taxon>Microthyriales</taxon>
        <taxon>Microthyriaceae</taxon>
        <taxon>Microthyrium</taxon>
    </lineage>
</organism>
<gene>
    <name evidence="7" type="primary">DLT1</name>
    <name evidence="8" type="ORF">BT63DRAFT_420164</name>
</gene>